<comment type="caution">
    <text evidence="2">The sequence shown here is derived from an EMBL/GenBank/DDBJ whole genome shotgun (WGS) entry which is preliminary data.</text>
</comment>
<dbReference type="OrthoDB" id="1683578at2759"/>
<feature type="non-terminal residue" evidence="2">
    <location>
        <position position="1"/>
    </location>
</feature>
<evidence type="ECO:0000313" key="2">
    <source>
        <dbReference type="EMBL" id="RDY10893.1"/>
    </source>
</evidence>
<organism evidence="2 3">
    <name type="scientific">Mucuna pruriens</name>
    <name type="common">Velvet bean</name>
    <name type="synonym">Dolichos pruriens</name>
    <dbReference type="NCBI Taxonomy" id="157652"/>
    <lineage>
        <taxon>Eukaryota</taxon>
        <taxon>Viridiplantae</taxon>
        <taxon>Streptophyta</taxon>
        <taxon>Embryophyta</taxon>
        <taxon>Tracheophyta</taxon>
        <taxon>Spermatophyta</taxon>
        <taxon>Magnoliopsida</taxon>
        <taxon>eudicotyledons</taxon>
        <taxon>Gunneridae</taxon>
        <taxon>Pentapetalae</taxon>
        <taxon>rosids</taxon>
        <taxon>fabids</taxon>
        <taxon>Fabales</taxon>
        <taxon>Fabaceae</taxon>
        <taxon>Papilionoideae</taxon>
        <taxon>50 kb inversion clade</taxon>
        <taxon>NPAAA clade</taxon>
        <taxon>indigoferoid/millettioid clade</taxon>
        <taxon>Phaseoleae</taxon>
        <taxon>Mucuna</taxon>
    </lineage>
</organism>
<sequence>MVNGNVLNEEMRRKTQGFSSQSKENKDKKSKSKEKDHDDDDDDDDRVTTATSDDLVILRDFESFNLIFDESMGNDGMTKVINIGDVCL</sequence>
<dbReference type="AlphaFoldDB" id="A0A371I766"/>
<reference evidence="2" key="1">
    <citation type="submission" date="2018-05" db="EMBL/GenBank/DDBJ databases">
        <title>Draft genome of Mucuna pruriens seed.</title>
        <authorList>
            <person name="Nnadi N.E."/>
            <person name="Vos R."/>
            <person name="Hasami M.H."/>
            <person name="Devisetty U.K."/>
            <person name="Aguiy J.C."/>
        </authorList>
    </citation>
    <scope>NUCLEOTIDE SEQUENCE [LARGE SCALE GENOMIC DNA]</scope>
    <source>
        <strain evidence="2">JCA_2017</strain>
    </source>
</reference>
<proteinExistence type="predicted"/>
<accession>A0A371I766</accession>
<evidence type="ECO:0000256" key="1">
    <source>
        <dbReference type="SAM" id="MobiDB-lite"/>
    </source>
</evidence>
<dbReference type="EMBL" id="QJKJ01000752">
    <property type="protein sequence ID" value="RDY10893.1"/>
    <property type="molecule type" value="Genomic_DNA"/>
</dbReference>
<dbReference type="Proteomes" id="UP000257109">
    <property type="component" value="Unassembled WGS sequence"/>
</dbReference>
<name>A0A371I766_MUCPR</name>
<feature type="region of interest" description="Disordered" evidence="1">
    <location>
        <begin position="1"/>
        <end position="49"/>
    </location>
</feature>
<protein>
    <submittedName>
        <fullName evidence="2">Uncharacterized protein</fullName>
    </submittedName>
</protein>
<keyword evidence="3" id="KW-1185">Reference proteome</keyword>
<gene>
    <name evidence="2" type="ORF">CR513_04512</name>
</gene>
<evidence type="ECO:0000313" key="3">
    <source>
        <dbReference type="Proteomes" id="UP000257109"/>
    </source>
</evidence>